<dbReference type="Pfam" id="PF00731">
    <property type="entry name" value="AIRC"/>
    <property type="match status" value="1"/>
</dbReference>
<dbReference type="NCBIfam" id="TIGR01162">
    <property type="entry name" value="purE"/>
    <property type="match status" value="1"/>
</dbReference>
<dbReference type="Gene3D" id="3.40.50.1970">
    <property type="match status" value="1"/>
</dbReference>
<feature type="domain" description="PurE" evidence="5">
    <location>
        <begin position="4"/>
        <end position="155"/>
    </location>
</feature>
<dbReference type="SUPFAM" id="SSF52255">
    <property type="entry name" value="N5-CAIR mutase (phosphoribosylaminoimidazole carboxylase, PurE)"/>
    <property type="match status" value="1"/>
</dbReference>
<keyword evidence="1 3" id="KW-0658">Purine biosynthesis</keyword>
<protein>
    <recommendedName>
        <fullName evidence="3 4">N5-carboxyaminoimidazole ribonucleotide mutase</fullName>
        <shortName evidence="3 4">N5-CAIR mutase</shortName>
        <ecNumber evidence="3 4">5.4.99.18</ecNumber>
    </recommendedName>
    <alternativeName>
        <fullName evidence="3">5-(carboxyamino)imidazole ribonucleotide mutase</fullName>
    </alternativeName>
</protein>
<dbReference type="InterPro" id="IPR024694">
    <property type="entry name" value="PurE_prokaryotes"/>
</dbReference>
<keyword evidence="7" id="KW-1185">Reference proteome</keyword>
<organism evidence="6 7">
    <name type="scientific">Kistimonas scapharcae</name>
    <dbReference type="NCBI Taxonomy" id="1036133"/>
    <lineage>
        <taxon>Bacteria</taxon>
        <taxon>Pseudomonadati</taxon>
        <taxon>Pseudomonadota</taxon>
        <taxon>Gammaproteobacteria</taxon>
        <taxon>Oceanospirillales</taxon>
        <taxon>Endozoicomonadaceae</taxon>
        <taxon>Kistimonas</taxon>
    </lineage>
</organism>
<evidence type="ECO:0000313" key="7">
    <source>
        <dbReference type="Proteomes" id="UP001500604"/>
    </source>
</evidence>
<comment type="pathway">
    <text evidence="3 4">Purine metabolism; IMP biosynthesis via de novo pathway; 5-amino-1-(5-phospho-D-ribosyl)imidazole-4-carboxylate from 5-amino-1-(5-phospho-D-ribosyl)imidazole (N5-CAIR route): step 2/2.</text>
</comment>
<comment type="catalytic activity">
    <reaction evidence="3 4">
        <text>5-carboxyamino-1-(5-phospho-D-ribosyl)imidazole + H(+) = 5-amino-1-(5-phospho-D-ribosyl)imidazole-4-carboxylate</text>
        <dbReference type="Rhea" id="RHEA:13193"/>
        <dbReference type="ChEBI" id="CHEBI:15378"/>
        <dbReference type="ChEBI" id="CHEBI:58730"/>
        <dbReference type="ChEBI" id="CHEBI:77657"/>
        <dbReference type="EC" id="5.4.99.18"/>
    </reaction>
</comment>
<feature type="binding site" evidence="3">
    <location>
        <position position="12"/>
    </location>
    <ligand>
        <name>substrate</name>
    </ligand>
</feature>
<dbReference type="InterPro" id="IPR033747">
    <property type="entry name" value="PurE_ClassI"/>
</dbReference>
<sequence>MSKISVSIIMGSQSDWPIMQSATIPLNELGVSFETRVVSAHRTPDRLYQFTSEAHLRGIDVIIAGAGGSAHLAGMAAAMTHLPVIAVPVPSRHFNGMDSLMSMVQMPKGVAVACQAVGNSGAYNAGLLAAQMLALKDDELSQRLQQWRKDQTESVPVEVE</sequence>
<comment type="function">
    <text evidence="3 4">Catalyzes the conversion of N5-carboxyaminoimidazole ribonucleotide (N5-CAIR) to 4-carboxy-5-aminoimidazole ribonucleotide (CAIR).</text>
</comment>
<dbReference type="HAMAP" id="MF_01929">
    <property type="entry name" value="PurE_classI"/>
    <property type="match status" value="1"/>
</dbReference>
<dbReference type="PANTHER" id="PTHR23046:SF2">
    <property type="entry name" value="PHOSPHORIBOSYLAMINOIMIDAZOLE CARBOXYLASE"/>
    <property type="match status" value="1"/>
</dbReference>
<accession>A0ABP8V7G1</accession>
<feature type="binding site" evidence="3">
    <location>
        <position position="42"/>
    </location>
    <ligand>
        <name>substrate</name>
    </ligand>
</feature>
<evidence type="ECO:0000256" key="3">
    <source>
        <dbReference type="HAMAP-Rule" id="MF_01929"/>
    </source>
</evidence>
<dbReference type="RefSeq" id="WP_345197263.1">
    <property type="nucleotide sequence ID" value="NZ_BAABFL010000431.1"/>
</dbReference>
<evidence type="ECO:0000313" key="6">
    <source>
        <dbReference type="EMBL" id="GAA4650975.1"/>
    </source>
</evidence>
<dbReference type="PANTHER" id="PTHR23046">
    <property type="entry name" value="PHOSPHORIBOSYLAMINOIMIDAZOLE CARBOXYLASE CATALYTIC SUBUNIT"/>
    <property type="match status" value="1"/>
</dbReference>
<name>A0ABP8V7G1_9GAMM</name>
<dbReference type="Proteomes" id="UP001500604">
    <property type="component" value="Unassembled WGS sequence"/>
</dbReference>
<evidence type="ECO:0000259" key="5">
    <source>
        <dbReference type="SMART" id="SM01001"/>
    </source>
</evidence>
<evidence type="ECO:0000256" key="1">
    <source>
        <dbReference type="ARBA" id="ARBA00022755"/>
    </source>
</evidence>
<dbReference type="PIRSF" id="PIRSF001338">
    <property type="entry name" value="AIR_carboxylase"/>
    <property type="match status" value="1"/>
</dbReference>
<dbReference type="InterPro" id="IPR000031">
    <property type="entry name" value="PurE_dom"/>
</dbReference>
<reference evidence="7" key="1">
    <citation type="journal article" date="2019" name="Int. J. Syst. Evol. Microbiol.">
        <title>The Global Catalogue of Microorganisms (GCM) 10K type strain sequencing project: providing services to taxonomists for standard genome sequencing and annotation.</title>
        <authorList>
            <consortium name="The Broad Institute Genomics Platform"/>
            <consortium name="The Broad Institute Genome Sequencing Center for Infectious Disease"/>
            <person name="Wu L."/>
            <person name="Ma J."/>
        </authorList>
    </citation>
    <scope>NUCLEOTIDE SEQUENCE [LARGE SCALE GENOMIC DNA]</scope>
    <source>
        <strain evidence="7">JCM 17805</strain>
    </source>
</reference>
<gene>
    <name evidence="6" type="primary">purE_2</name>
    <name evidence="3" type="synonym">purE</name>
    <name evidence="6" type="ORF">GCM10023116_32580</name>
</gene>
<keyword evidence="2 3" id="KW-0413">Isomerase</keyword>
<proteinExistence type="inferred from homology"/>
<comment type="caution">
    <text evidence="6">The sequence shown here is derived from an EMBL/GenBank/DDBJ whole genome shotgun (WGS) entry which is preliminary data.</text>
</comment>
<dbReference type="EMBL" id="BAABFL010000431">
    <property type="protein sequence ID" value="GAA4650975.1"/>
    <property type="molecule type" value="Genomic_DNA"/>
</dbReference>
<evidence type="ECO:0000256" key="2">
    <source>
        <dbReference type="ARBA" id="ARBA00023235"/>
    </source>
</evidence>
<evidence type="ECO:0000256" key="4">
    <source>
        <dbReference type="PIRNR" id="PIRNR001338"/>
    </source>
</evidence>
<dbReference type="SMART" id="SM01001">
    <property type="entry name" value="AIRC"/>
    <property type="match status" value="1"/>
</dbReference>
<feature type="binding site" evidence="3">
    <location>
        <position position="15"/>
    </location>
    <ligand>
        <name>substrate</name>
    </ligand>
</feature>
<dbReference type="EC" id="5.4.99.18" evidence="3 4"/>
<comment type="similarity">
    <text evidence="3">Belongs to the AIR carboxylase family. Class I subfamily.</text>
</comment>